<dbReference type="KEGG" id="mhu:Mhun_0408"/>
<evidence type="ECO:0000313" key="1">
    <source>
        <dbReference type="EMBL" id="ABD40173.1"/>
    </source>
</evidence>
<dbReference type="Proteomes" id="UP000001941">
    <property type="component" value="Chromosome"/>
</dbReference>
<evidence type="ECO:0000313" key="2">
    <source>
        <dbReference type="Proteomes" id="UP000001941"/>
    </source>
</evidence>
<keyword evidence="2" id="KW-1185">Reference proteome</keyword>
<dbReference type="EnsemblBacteria" id="ABD40173">
    <property type="protein sequence ID" value="ABD40173"/>
    <property type="gene ID" value="Mhun_0408"/>
</dbReference>
<protein>
    <submittedName>
        <fullName evidence="1">Uncharacterized protein</fullName>
    </submittedName>
</protein>
<name>Q2FN04_METHJ</name>
<accession>Q2FN04</accession>
<gene>
    <name evidence="1" type="ordered locus">Mhun_0408</name>
</gene>
<dbReference type="InParanoid" id="Q2FN04"/>
<sequence length="168" mass="18746">MRRTGTKLIICGILLIILIGTGPVQAFSSDRLAVDLLDDGDAYIAFEYTLNMAEQVAVYLKIADPNAELKKALEDMFHHPVTVDEVTNNSARFRVEAFSNITETNGSVLMKTPEISFTMAEKALQKYWFAPLVQADYTAEIATITYPDGYVEEFFDTNKIPAISRVLP</sequence>
<dbReference type="EMBL" id="CP000254">
    <property type="protein sequence ID" value="ABD40173.1"/>
    <property type="molecule type" value="Genomic_DNA"/>
</dbReference>
<organism evidence="1 2">
    <name type="scientific">Methanospirillum hungatei JF-1 (strain ATCC 27890 / DSM 864 / NBRC 100397 / JF-1)</name>
    <dbReference type="NCBI Taxonomy" id="323259"/>
    <lineage>
        <taxon>Archaea</taxon>
        <taxon>Methanobacteriati</taxon>
        <taxon>Methanobacteriota</taxon>
        <taxon>Stenosarchaea group</taxon>
        <taxon>Methanomicrobia</taxon>
        <taxon>Methanomicrobiales</taxon>
        <taxon>Methanospirillaceae</taxon>
        <taxon>Methanospirillum</taxon>
    </lineage>
</organism>
<proteinExistence type="predicted"/>
<dbReference type="AlphaFoldDB" id="Q2FN04"/>
<dbReference type="HOGENOM" id="CLU_1599021_0_0_2"/>
<reference evidence="2" key="1">
    <citation type="journal article" date="2016" name="Stand. Genomic Sci.">
        <title>Complete genome sequence of Methanospirillum hungatei type strain JF1.</title>
        <authorList>
            <person name="Gunsalus R.P."/>
            <person name="Cook L.E."/>
            <person name="Crable B."/>
            <person name="Rohlin L."/>
            <person name="McDonald E."/>
            <person name="Mouttaki H."/>
            <person name="Sieber J.R."/>
            <person name="Poweleit N."/>
            <person name="Zhou H."/>
            <person name="Lapidus A.L."/>
            <person name="Daligault H.E."/>
            <person name="Land M."/>
            <person name="Gilna P."/>
            <person name="Ivanova N."/>
            <person name="Kyrpides N."/>
            <person name="Culley D.E."/>
            <person name="McInerney M.J."/>
        </authorList>
    </citation>
    <scope>NUCLEOTIDE SEQUENCE [LARGE SCALE GENOMIC DNA]</scope>
    <source>
        <strain evidence="2">ATCC 27890 / DSM 864 / NBRC 100397 / JF-1</strain>
    </source>
</reference>
<dbReference type="eggNOG" id="arCOG06898">
    <property type="taxonomic scope" value="Archaea"/>
</dbReference>